<name>A0A2I0K0R8_PUNGR</name>
<keyword evidence="4" id="KW-1185">Reference proteome</keyword>
<dbReference type="InterPro" id="IPR011990">
    <property type="entry name" value="TPR-like_helical_dom_sf"/>
</dbReference>
<dbReference type="GO" id="GO:0009451">
    <property type="term" value="P:RNA modification"/>
    <property type="evidence" value="ECO:0007669"/>
    <property type="project" value="InterPro"/>
</dbReference>
<accession>A0A2I0K0R8</accession>
<dbReference type="EMBL" id="PGOL01000988">
    <property type="protein sequence ID" value="PKI62167.1"/>
    <property type="molecule type" value="Genomic_DNA"/>
</dbReference>
<gene>
    <name evidence="3" type="ORF">CRG98_017540</name>
</gene>
<dbReference type="Proteomes" id="UP000233551">
    <property type="component" value="Unassembled WGS sequence"/>
</dbReference>
<comment type="caution">
    <text evidence="3">The sequence shown here is derived from an EMBL/GenBank/DDBJ whole genome shotgun (WGS) entry which is preliminary data.</text>
</comment>
<dbReference type="Gene3D" id="1.25.40.10">
    <property type="entry name" value="Tetratricopeptide repeat domain"/>
    <property type="match status" value="1"/>
</dbReference>
<dbReference type="GO" id="GO:0003723">
    <property type="term" value="F:RNA binding"/>
    <property type="evidence" value="ECO:0007669"/>
    <property type="project" value="InterPro"/>
</dbReference>
<organism evidence="3 4">
    <name type="scientific">Punica granatum</name>
    <name type="common">Pomegranate</name>
    <dbReference type="NCBI Taxonomy" id="22663"/>
    <lineage>
        <taxon>Eukaryota</taxon>
        <taxon>Viridiplantae</taxon>
        <taxon>Streptophyta</taxon>
        <taxon>Embryophyta</taxon>
        <taxon>Tracheophyta</taxon>
        <taxon>Spermatophyta</taxon>
        <taxon>Magnoliopsida</taxon>
        <taxon>eudicotyledons</taxon>
        <taxon>Gunneridae</taxon>
        <taxon>Pentapetalae</taxon>
        <taxon>rosids</taxon>
        <taxon>malvids</taxon>
        <taxon>Myrtales</taxon>
        <taxon>Lythraceae</taxon>
        <taxon>Punica</taxon>
    </lineage>
</organism>
<dbReference type="AlphaFoldDB" id="A0A2I0K0R8"/>
<evidence type="ECO:0000256" key="1">
    <source>
        <dbReference type="ARBA" id="ARBA00022737"/>
    </source>
</evidence>
<reference evidence="3 4" key="1">
    <citation type="submission" date="2017-11" db="EMBL/GenBank/DDBJ databases">
        <title>De-novo sequencing of pomegranate (Punica granatum L.) genome.</title>
        <authorList>
            <person name="Akparov Z."/>
            <person name="Amiraslanov A."/>
            <person name="Hajiyeva S."/>
            <person name="Abbasov M."/>
            <person name="Kaur K."/>
            <person name="Hamwieh A."/>
            <person name="Solovyev V."/>
            <person name="Salamov A."/>
            <person name="Braich B."/>
            <person name="Kosarev P."/>
            <person name="Mahmoud A."/>
            <person name="Hajiyev E."/>
            <person name="Babayeva S."/>
            <person name="Izzatullayeva V."/>
            <person name="Mammadov A."/>
            <person name="Mammadov A."/>
            <person name="Sharifova S."/>
            <person name="Ojaghi J."/>
            <person name="Eynullazada K."/>
            <person name="Bayramov B."/>
            <person name="Abdulazimova A."/>
            <person name="Shahmuradov I."/>
        </authorList>
    </citation>
    <scope>NUCLEOTIDE SEQUENCE [LARGE SCALE GENOMIC DNA]</scope>
    <source>
        <strain evidence="4">cv. AG2017</strain>
        <tissue evidence="3">Leaf</tissue>
    </source>
</reference>
<evidence type="ECO:0000313" key="4">
    <source>
        <dbReference type="Proteomes" id="UP000233551"/>
    </source>
</evidence>
<dbReference type="STRING" id="22663.A0A2I0K0R8"/>
<feature type="non-terminal residue" evidence="3">
    <location>
        <position position="151"/>
    </location>
</feature>
<dbReference type="InterPro" id="IPR002885">
    <property type="entry name" value="PPR_rpt"/>
</dbReference>
<dbReference type="Pfam" id="PF13041">
    <property type="entry name" value="PPR_2"/>
    <property type="match status" value="1"/>
</dbReference>
<dbReference type="PANTHER" id="PTHR47926">
    <property type="entry name" value="PENTATRICOPEPTIDE REPEAT-CONTAINING PROTEIN"/>
    <property type="match status" value="1"/>
</dbReference>
<dbReference type="InterPro" id="IPR046960">
    <property type="entry name" value="PPR_At4g14850-like_plant"/>
</dbReference>
<sequence length="151" mass="16963">MRIPPNAISQLHRADGLLDCAAYGRLLQCCSDARLLRQGQQLHARLVLHSVTPDNFLASKLINFYAKANRLREARHVFEEIPVRNIFSWNALIIGYTVEGRFRDALRLFSSLVTRGSENVHPDCFTVSCALKALSALSSSSRLARELHGFI</sequence>
<dbReference type="FunFam" id="1.25.40.10:FF:000801">
    <property type="entry name" value="Pentatricopeptide repeat-containing protein"/>
    <property type="match status" value="1"/>
</dbReference>
<evidence type="ECO:0008006" key="5">
    <source>
        <dbReference type="Google" id="ProtNLM"/>
    </source>
</evidence>
<feature type="repeat" description="PPR" evidence="2">
    <location>
        <begin position="85"/>
        <end position="119"/>
    </location>
</feature>
<dbReference type="NCBIfam" id="TIGR00756">
    <property type="entry name" value="PPR"/>
    <property type="match status" value="1"/>
</dbReference>
<evidence type="ECO:0000313" key="3">
    <source>
        <dbReference type="EMBL" id="PKI62167.1"/>
    </source>
</evidence>
<dbReference type="PROSITE" id="PS51375">
    <property type="entry name" value="PPR"/>
    <property type="match status" value="1"/>
</dbReference>
<keyword evidence="1" id="KW-0677">Repeat</keyword>
<dbReference type="PANTHER" id="PTHR47926:SF533">
    <property type="entry name" value="DYW DOMAIN-CONTAINING PROTEIN"/>
    <property type="match status" value="1"/>
</dbReference>
<protein>
    <recommendedName>
        <fullName evidence="5">Pentatricopeptide repeat-containing protein</fullName>
    </recommendedName>
</protein>
<evidence type="ECO:0000256" key="2">
    <source>
        <dbReference type="PROSITE-ProRule" id="PRU00708"/>
    </source>
</evidence>
<proteinExistence type="predicted"/>